<dbReference type="STRING" id="448386.A0A2V3IXD7"/>
<dbReference type="InterPro" id="IPR050496">
    <property type="entry name" value="SNF2_RAD54_helicase_repair"/>
</dbReference>
<evidence type="ECO:0000256" key="6">
    <source>
        <dbReference type="ARBA" id="ARBA00022806"/>
    </source>
</evidence>
<protein>
    <submittedName>
        <fullName evidence="15">DNA excision repair protein CSB</fullName>
    </submittedName>
</protein>
<dbReference type="SMART" id="SM00487">
    <property type="entry name" value="DEXDc"/>
    <property type="match status" value="1"/>
</dbReference>
<dbReference type="CDD" id="cd18793">
    <property type="entry name" value="SF2_C_SNF"/>
    <property type="match status" value="1"/>
</dbReference>
<evidence type="ECO:0000256" key="11">
    <source>
        <dbReference type="SAM" id="Coils"/>
    </source>
</evidence>
<dbReference type="GO" id="GO:0005524">
    <property type="term" value="F:ATP binding"/>
    <property type="evidence" value="ECO:0007669"/>
    <property type="project" value="InterPro"/>
</dbReference>
<reference evidence="15 16" key="1">
    <citation type="journal article" date="2018" name="Mol. Biol. Evol.">
        <title>Analysis of the draft genome of the red seaweed Gracilariopsis chorda provides insights into genome size evolution in Rhodophyta.</title>
        <authorList>
            <person name="Lee J."/>
            <person name="Yang E.C."/>
            <person name="Graf L."/>
            <person name="Yang J.H."/>
            <person name="Qiu H."/>
            <person name="Zel Zion U."/>
            <person name="Chan C.X."/>
            <person name="Stephens T.G."/>
            <person name="Weber A.P.M."/>
            <person name="Boo G.H."/>
            <person name="Boo S.M."/>
            <person name="Kim K.M."/>
            <person name="Shin Y."/>
            <person name="Jung M."/>
            <person name="Lee S.J."/>
            <person name="Yim H.S."/>
            <person name="Lee J.H."/>
            <person name="Bhattacharya D."/>
            <person name="Yoon H.S."/>
        </authorList>
    </citation>
    <scope>NUCLEOTIDE SEQUENCE [LARGE SCALE GENOMIC DNA]</scope>
    <source>
        <strain evidence="15 16">SKKU-2015</strain>
        <tissue evidence="15">Whole body</tissue>
    </source>
</reference>
<dbReference type="CDD" id="cd22254">
    <property type="entry name" value="CSB_WHD"/>
    <property type="match status" value="1"/>
</dbReference>
<keyword evidence="7" id="KW-0067">ATP-binding</keyword>
<keyword evidence="6" id="KW-0347">Helicase</keyword>
<dbReference type="Pfam" id="PF25875">
    <property type="entry name" value="WHD_Rad26_CSB"/>
    <property type="match status" value="1"/>
</dbReference>
<dbReference type="GO" id="GO:0016787">
    <property type="term" value="F:hydrolase activity"/>
    <property type="evidence" value="ECO:0007669"/>
    <property type="project" value="UniProtKB-KW"/>
</dbReference>
<dbReference type="Pfam" id="PF00271">
    <property type="entry name" value="Helicase_C"/>
    <property type="match status" value="1"/>
</dbReference>
<evidence type="ECO:0000256" key="4">
    <source>
        <dbReference type="ARBA" id="ARBA00022763"/>
    </source>
</evidence>
<dbReference type="PANTHER" id="PTHR45629:SF7">
    <property type="entry name" value="DNA EXCISION REPAIR PROTEIN ERCC-6-RELATED"/>
    <property type="match status" value="1"/>
</dbReference>
<dbReference type="PROSITE" id="PS51194">
    <property type="entry name" value="HELICASE_CTER"/>
    <property type="match status" value="1"/>
</dbReference>
<dbReference type="Gene3D" id="3.40.50.10810">
    <property type="entry name" value="Tandem AAA-ATPase domain"/>
    <property type="match status" value="1"/>
</dbReference>
<sequence>MTEPNLSDLGVNAQNVEAVEDEIFARAEVHAKKAEAEELAANIRKLNEQLHALHTEEKLLLRSSFTARANRRLVTVQKNIRNLESKKRQLLEANEARQEIKDKSRVVEGCVADNHRKEGESEHDFLVRTGRVTPFQGQPGYEREKGASPGVTRRKLRPRLNGGFDHLPVSEGVNQRIGSTDSEEERKQLMPRASSRRKVRKSSADNDEYIPSELEREDDLFDDEIEEKKTRQRLKKKKISNFADSVDCAEESIDGSSEDSPLDFKEGDEWVMEEEEEVEFEGDLRIPCSIYDKLFDYQRTGVQWLWELHTQGTGGILGDEMGLGKTIQVIAFLAALNYSDKLSGSVIIVAPTTVLRQWLREFRAWWPRFRVRILHHSFATQGNHGKKRSRMQARYDPEAIVRDVVENRHGVLITSYEQVRKHQDMLLDKFVYVFADEGHKLKSPDADITITAKRFDTPHRIIVSGSPLQNHLKELWSLFDFVFPGKLGTLPVFQEQFVVPITIGGYATASKSQVHTAYKCALVLRDLISPYLLRRLKKDVAKQLPEKSEQILFVRLTPEQRQKYKKFLKSRFIRQVLHGKLNLLYAITALRKICNHCDIPLFHNDNDLDISRGIVTTDRIGKARRGPKTKVFPTDEEIDERPEDYGNWKRSGKLIVLSRILEAWHVAGSRVLLFSQTRTMLDILESFVKEKKYTFQRMDGETAIGSRMRLIDNFNQDDSIFVFLLTTRVGGLGVNLTGADRVVLYDPDWNPSTDLQARERAWRVGQTKPVTVYRLVTTGTIEEKIYHRQIYKQFLTNKVLSDPRQRRFFKPKDIKDLFNLADDDENGTETGDIFSGTKAKELTSSKAGYGKETSPTESEQRKLNDAKRPEDGSATLLNSLLEDTADGQLLSTMNHDEILGAGSDVKDVSVLEYEAEKVAREAVDELKRSARRRRREGIGVPTWTGKSGLAGYTAKSSANGSSKAASLLNKIKQREGGANSTTGETRSAPSVLLQDLVEFIRDRGGQCSSAQVVERFRSRVRSSPEALQEFKSLLKQIAVLVKGAGPGGTAVWRLNEGIED</sequence>
<dbReference type="InterPro" id="IPR014001">
    <property type="entry name" value="Helicase_ATP-bd"/>
</dbReference>
<evidence type="ECO:0000259" key="13">
    <source>
        <dbReference type="PROSITE" id="PS51192"/>
    </source>
</evidence>
<evidence type="ECO:0000256" key="9">
    <source>
        <dbReference type="ARBA" id="ARBA00023204"/>
    </source>
</evidence>
<keyword evidence="11" id="KW-0175">Coiled coil</keyword>
<dbReference type="PANTHER" id="PTHR45629">
    <property type="entry name" value="SNF2/RAD54 FAMILY MEMBER"/>
    <property type="match status" value="1"/>
</dbReference>
<dbReference type="InterPro" id="IPR049730">
    <property type="entry name" value="SNF2/RAD54-like_C"/>
</dbReference>
<dbReference type="AlphaFoldDB" id="A0A2V3IXD7"/>
<evidence type="ECO:0000256" key="7">
    <source>
        <dbReference type="ARBA" id="ARBA00022840"/>
    </source>
</evidence>
<gene>
    <name evidence="15" type="ORF">BWQ96_03353</name>
</gene>
<feature type="coiled-coil region" evidence="11">
    <location>
        <begin position="29"/>
        <end position="103"/>
    </location>
</feature>
<feature type="domain" description="Helicase C-terminal" evidence="14">
    <location>
        <begin position="656"/>
        <end position="815"/>
    </location>
</feature>
<evidence type="ECO:0000313" key="16">
    <source>
        <dbReference type="Proteomes" id="UP000247409"/>
    </source>
</evidence>
<keyword evidence="9" id="KW-0234">DNA repair</keyword>
<evidence type="ECO:0000256" key="3">
    <source>
        <dbReference type="ARBA" id="ARBA00022741"/>
    </source>
</evidence>
<dbReference type="InterPro" id="IPR001650">
    <property type="entry name" value="Helicase_C-like"/>
</dbReference>
<comment type="caution">
    <text evidence="15">The sequence shown here is derived from an EMBL/GenBank/DDBJ whole genome shotgun (WGS) entry which is preliminary data.</text>
</comment>
<evidence type="ECO:0000256" key="8">
    <source>
        <dbReference type="ARBA" id="ARBA00023125"/>
    </source>
</evidence>
<evidence type="ECO:0000259" key="14">
    <source>
        <dbReference type="PROSITE" id="PS51194"/>
    </source>
</evidence>
<comment type="subcellular location">
    <subcellularLocation>
        <location evidence="1">Nucleus</location>
    </subcellularLocation>
</comment>
<dbReference type="Pfam" id="PF00176">
    <property type="entry name" value="SNF2-rel_dom"/>
    <property type="match status" value="1"/>
</dbReference>
<name>A0A2V3IXD7_9FLOR</name>
<accession>A0A2V3IXD7</accession>
<organism evidence="15 16">
    <name type="scientific">Gracilariopsis chorda</name>
    <dbReference type="NCBI Taxonomy" id="448386"/>
    <lineage>
        <taxon>Eukaryota</taxon>
        <taxon>Rhodophyta</taxon>
        <taxon>Florideophyceae</taxon>
        <taxon>Rhodymeniophycidae</taxon>
        <taxon>Gracilariales</taxon>
        <taxon>Gracilariaceae</taxon>
        <taxon>Gracilariopsis</taxon>
    </lineage>
</organism>
<dbReference type="InterPro" id="IPR000330">
    <property type="entry name" value="SNF2_N"/>
</dbReference>
<feature type="compositionally biased region" description="Acidic residues" evidence="12">
    <location>
        <begin position="205"/>
        <end position="215"/>
    </location>
</feature>
<dbReference type="Gene3D" id="1.20.120.850">
    <property type="entry name" value="SWI2/SNF2 ATPases, N-terminal domain"/>
    <property type="match status" value="1"/>
</dbReference>
<feature type="region of interest" description="Disordered" evidence="12">
    <location>
        <begin position="844"/>
        <end position="871"/>
    </location>
</feature>
<dbReference type="SUPFAM" id="SSF52540">
    <property type="entry name" value="P-loop containing nucleoside triphosphate hydrolases"/>
    <property type="match status" value="2"/>
</dbReference>
<dbReference type="EMBL" id="NBIV01000032">
    <property type="protein sequence ID" value="PXF46824.1"/>
    <property type="molecule type" value="Genomic_DNA"/>
</dbReference>
<keyword evidence="3" id="KW-0547">Nucleotide-binding</keyword>
<dbReference type="InterPro" id="IPR027417">
    <property type="entry name" value="P-loop_NTPase"/>
</dbReference>
<keyword evidence="4" id="KW-0227">DNA damage</keyword>
<evidence type="ECO:0000256" key="2">
    <source>
        <dbReference type="ARBA" id="ARBA00007025"/>
    </source>
</evidence>
<dbReference type="InterPro" id="IPR038718">
    <property type="entry name" value="SNF2-like_sf"/>
</dbReference>
<keyword evidence="5" id="KW-0378">Hydrolase</keyword>
<feature type="domain" description="Helicase ATP-binding" evidence="13">
    <location>
        <begin position="306"/>
        <end position="485"/>
    </location>
</feature>
<evidence type="ECO:0000256" key="10">
    <source>
        <dbReference type="ARBA" id="ARBA00023242"/>
    </source>
</evidence>
<evidence type="ECO:0000256" key="1">
    <source>
        <dbReference type="ARBA" id="ARBA00004123"/>
    </source>
</evidence>
<dbReference type="OrthoDB" id="413460at2759"/>
<dbReference type="InterPro" id="IPR058951">
    <property type="entry name" value="WHD_Rad26_CSB-like"/>
</dbReference>
<evidence type="ECO:0000256" key="12">
    <source>
        <dbReference type="SAM" id="MobiDB-lite"/>
    </source>
</evidence>
<dbReference type="Proteomes" id="UP000247409">
    <property type="component" value="Unassembled WGS sequence"/>
</dbReference>
<comment type="similarity">
    <text evidence="2">Belongs to the SNF2/RAD54 helicase family.</text>
</comment>
<dbReference type="GO" id="GO:0006283">
    <property type="term" value="P:transcription-coupled nucleotide-excision repair"/>
    <property type="evidence" value="ECO:0007669"/>
    <property type="project" value="TreeGrafter"/>
</dbReference>
<proteinExistence type="inferred from homology"/>
<evidence type="ECO:0000313" key="15">
    <source>
        <dbReference type="EMBL" id="PXF46824.1"/>
    </source>
</evidence>
<feature type="region of interest" description="Disordered" evidence="12">
    <location>
        <begin position="131"/>
        <end position="215"/>
    </location>
</feature>
<dbReference type="FunFam" id="3.40.50.10810:FF:000094">
    <property type="entry name" value="DNA excision repair protein ERCC-6"/>
    <property type="match status" value="1"/>
</dbReference>
<dbReference type="PROSITE" id="PS51192">
    <property type="entry name" value="HELICASE_ATP_BIND_1"/>
    <property type="match status" value="1"/>
</dbReference>
<dbReference type="Gene3D" id="3.40.50.300">
    <property type="entry name" value="P-loop containing nucleotide triphosphate hydrolases"/>
    <property type="match status" value="1"/>
</dbReference>
<evidence type="ECO:0000256" key="5">
    <source>
        <dbReference type="ARBA" id="ARBA00022801"/>
    </source>
</evidence>
<dbReference type="GO" id="GO:0008094">
    <property type="term" value="F:ATP-dependent activity, acting on DNA"/>
    <property type="evidence" value="ECO:0007669"/>
    <property type="project" value="TreeGrafter"/>
</dbReference>
<dbReference type="CDD" id="cd18000">
    <property type="entry name" value="DEXHc_ERCC6"/>
    <property type="match status" value="1"/>
</dbReference>
<feature type="compositionally biased region" description="Basic and acidic residues" evidence="12">
    <location>
        <begin position="858"/>
        <end position="871"/>
    </location>
</feature>
<dbReference type="SMART" id="SM00490">
    <property type="entry name" value="HELICc"/>
    <property type="match status" value="1"/>
</dbReference>
<dbReference type="GO" id="GO:0005634">
    <property type="term" value="C:nucleus"/>
    <property type="evidence" value="ECO:0007669"/>
    <property type="project" value="TreeGrafter"/>
</dbReference>
<keyword evidence="16" id="KW-1185">Reference proteome</keyword>
<keyword evidence="10" id="KW-0539">Nucleus</keyword>
<keyword evidence="8" id="KW-0238">DNA-binding</keyword>